<feature type="domain" description="ABC transporter" evidence="5">
    <location>
        <begin position="44"/>
        <end position="261"/>
    </location>
</feature>
<dbReference type="Proteomes" id="UP001489509">
    <property type="component" value="Unassembled WGS sequence"/>
</dbReference>
<keyword evidence="4 6" id="KW-0067">ATP-binding</keyword>
<protein>
    <submittedName>
        <fullName evidence="6">ABC transporter ATP-binding protein</fullName>
    </submittedName>
</protein>
<dbReference type="InterPro" id="IPR003439">
    <property type="entry name" value="ABC_transporter-like_ATP-bd"/>
</dbReference>
<dbReference type="InterPro" id="IPR050683">
    <property type="entry name" value="Bact_Polysacc_Export_ATP-bd"/>
</dbReference>
<sequence>MGIWEGHRRASRRMPRDPAVDIEVRNVTMEFRRAKDEATSLKELAVRTLRRQHSYETFRALDRVSFSIRKGEVVGIVGTNGSGKSTLLKIISGALVPTCGQVLVDKSKVQLLTLGTGFDLELTGRENVYLNGAIIGYTKRYIDEKYDQIVAFAELEGFMEEKVRNYSSGMVSRLGFAIATVRDTPEILILDEVLSVGDLFFRKKSEARIREMIHGGSTVLIVSHSTSVIRGNCSKAIWIEKGKLRAMGDPKSVCDAYEGMKGG</sequence>
<evidence type="ECO:0000313" key="7">
    <source>
        <dbReference type="Proteomes" id="UP001489509"/>
    </source>
</evidence>
<dbReference type="EMBL" id="JBBMFD010000009">
    <property type="protein sequence ID" value="MEQ2440573.1"/>
    <property type="molecule type" value="Genomic_DNA"/>
</dbReference>
<dbReference type="CDD" id="cd03220">
    <property type="entry name" value="ABC_KpsT_Wzt"/>
    <property type="match status" value="1"/>
</dbReference>
<dbReference type="Gene3D" id="3.40.50.300">
    <property type="entry name" value="P-loop containing nucleotide triphosphate hydrolases"/>
    <property type="match status" value="1"/>
</dbReference>
<keyword evidence="7" id="KW-1185">Reference proteome</keyword>
<name>A0ABV1DZT8_9FIRM</name>
<keyword evidence="2" id="KW-0813">Transport</keyword>
<proteinExistence type="inferred from homology"/>
<evidence type="ECO:0000256" key="2">
    <source>
        <dbReference type="ARBA" id="ARBA00022448"/>
    </source>
</evidence>
<evidence type="ECO:0000313" key="6">
    <source>
        <dbReference type="EMBL" id="MEQ2440573.1"/>
    </source>
</evidence>
<dbReference type="RefSeq" id="WP_349219222.1">
    <property type="nucleotide sequence ID" value="NZ_JBBMFD010000009.1"/>
</dbReference>
<dbReference type="Pfam" id="PF00005">
    <property type="entry name" value="ABC_tran"/>
    <property type="match status" value="1"/>
</dbReference>
<comment type="caution">
    <text evidence="6">The sequence shown here is derived from an EMBL/GenBank/DDBJ whole genome shotgun (WGS) entry which is preliminary data.</text>
</comment>
<gene>
    <name evidence="6" type="ORF">WMO26_07020</name>
</gene>
<evidence type="ECO:0000256" key="1">
    <source>
        <dbReference type="ARBA" id="ARBA00005417"/>
    </source>
</evidence>
<evidence type="ECO:0000259" key="5">
    <source>
        <dbReference type="PROSITE" id="PS50893"/>
    </source>
</evidence>
<dbReference type="SUPFAM" id="SSF52540">
    <property type="entry name" value="P-loop containing nucleoside triphosphate hydrolases"/>
    <property type="match status" value="1"/>
</dbReference>
<evidence type="ECO:0000256" key="4">
    <source>
        <dbReference type="ARBA" id="ARBA00022840"/>
    </source>
</evidence>
<dbReference type="GO" id="GO:0005524">
    <property type="term" value="F:ATP binding"/>
    <property type="evidence" value="ECO:0007669"/>
    <property type="project" value="UniProtKB-KW"/>
</dbReference>
<comment type="similarity">
    <text evidence="1">Belongs to the ABC transporter superfamily.</text>
</comment>
<dbReference type="InterPro" id="IPR003593">
    <property type="entry name" value="AAA+_ATPase"/>
</dbReference>
<reference evidence="6 7" key="1">
    <citation type="submission" date="2024-03" db="EMBL/GenBank/DDBJ databases">
        <title>Human intestinal bacterial collection.</title>
        <authorList>
            <person name="Pauvert C."/>
            <person name="Hitch T.C.A."/>
            <person name="Clavel T."/>
        </authorList>
    </citation>
    <scope>NUCLEOTIDE SEQUENCE [LARGE SCALE GENOMIC DNA]</scope>
    <source>
        <strain evidence="6 7">CLA-JM-H44</strain>
    </source>
</reference>
<accession>A0ABV1DZT8</accession>
<dbReference type="PANTHER" id="PTHR46743:SF2">
    <property type="entry name" value="TEICHOIC ACIDS EXPORT ATP-BINDING PROTEIN TAGH"/>
    <property type="match status" value="1"/>
</dbReference>
<dbReference type="PROSITE" id="PS50893">
    <property type="entry name" value="ABC_TRANSPORTER_2"/>
    <property type="match status" value="1"/>
</dbReference>
<organism evidence="6 7">
    <name type="scientific">Solibaculum intestinale</name>
    <dbReference type="NCBI Taxonomy" id="3133165"/>
    <lineage>
        <taxon>Bacteria</taxon>
        <taxon>Bacillati</taxon>
        <taxon>Bacillota</taxon>
        <taxon>Clostridia</taxon>
        <taxon>Eubacteriales</taxon>
        <taxon>Oscillospiraceae</taxon>
        <taxon>Solibaculum</taxon>
    </lineage>
</organism>
<keyword evidence="3" id="KW-0547">Nucleotide-binding</keyword>
<dbReference type="PANTHER" id="PTHR46743">
    <property type="entry name" value="TEICHOIC ACIDS EXPORT ATP-BINDING PROTEIN TAGH"/>
    <property type="match status" value="1"/>
</dbReference>
<dbReference type="SMART" id="SM00382">
    <property type="entry name" value="AAA"/>
    <property type="match status" value="1"/>
</dbReference>
<evidence type="ECO:0000256" key="3">
    <source>
        <dbReference type="ARBA" id="ARBA00022741"/>
    </source>
</evidence>
<dbReference type="InterPro" id="IPR015860">
    <property type="entry name" value="ABC_transpr_TagH-like"/>
</dbReference>
<dbReference type="InterPro" id="IPR027417">
    <property type="entry name" value="P-loop_NTPase"/>
</dbReference>